<dbReference type="InterPro" id="IPR004370">
    <property type="entry name" value="4-OT-like_dom"/>
</dbReference>
<organism evidence="4 5">
    <name type="scientific">Ancylobacter crimeensis</name>
    <dbReference type="NCBI Taxonomy" id="2579147"/>
    <lineage>
        <taxon>Bacteria</taxon>
        <taxon>Pseudomonadati</taxon>
        <taxon>Pseudomonadota</taxon>
        <taxon>Alphaproteobacteria</taxon>
        <taxon>Hyphomicrobiales</taxon>
        <taxon>Xanthobacteraceae</taxon>
        <taxon>Ancylobacter</taxon>
    </lineage>
</organism>
<feature type="domain" description="4-oxalocrotonate tautomerase-like" evidence="3">
    <location>
        <begin position="2"/>
        <end position="60"/>
    </location>
</feature>
<dbReference type="EC" id="5.3.2.6" evidence="4"/>
<name>A0ABT0DB48_9HYPH</name>
<dbReference type="EMBL" id="JALKCH010000005">
    <property type="protein sequence ID" value="MCK0197183.1"/>
    <property type="molecule type" value="Genomic_DNA"/>
</dbReference>
<reference evidence="4 5" key="1">
    <citation type="submission" date="2022-04" db="EMBL/GenBank/DDBJ databases">
        <authorList>
            <person name="Grouzdev D.S."/>
            <person name="Pantiukh K.S."/>
            <person name="Krutkina M.S."/>
        </authorList>
    </citation>
    <scope>NUCLEOTIDE SEQUENCE [LARGE SCALE GENOMIC DNA]</scope>
    <source>
        <strain evidence="4 5">6x-1</strain>
    </source>
</reference>
<sequence length="64" mass="7171">MPSIRVELLPGRTNDQKRAFAEAVTRESVRILNCVPEDVEIIYTEVSRDDWAVAGKLLSDPKGD</sequence>
<evidence type="ECO:0000256" key="1">
    <source>
        <dbReference type="ARBA" id="ARBA00006723"/>
    </source>
</evidence>
<dbReference type="PANTHER" id="PTHR35530">
    <property type="entry name" value="TAUTOMERASE-RELATED"/>
    <property type="match status" value="1"/>
</dbReference>
<evidence type="ECO:0000259" key="3">
    <source>
        <dbReference type="Pfam" id="PF01361"/>
    </source>
</evidence>
<gene>
    <name evidence="4" type="ORF">MWN34_09685</name>
</gene>
<accession>A0ABT0DB48</accession>
<evidence type="ECO:0000256" key="2">
    <source>
        <dbReference type="ARBA" id="ARBA00023235"/>
    </source>
</evidence>
<evidence type="ECO:0000313" key="5">
    <source>
        <dbReference type="Proteomes" id="UP001203284"/>
    </source>
</evidence>
<proteinExistence type="inferred from homology"/>
<keyword evidence="2 4" id="KW-0413">Isomerase</keyword>
<protein>
    <submittedName>
        <fullName evidence="4">4-oxalocrotonate tautomerase</fullName>
        <ecNumber evidence="4">5.3.2.6</ecNumber>
    </submittedName>
</protein>
<keyword evidence="5" id="KW-1185">Reference proteome</keyword>
<dbReference type="SUPFAM" id="SSF55331">
    <property type="entry name" value="Tautomerase/MIF"/>
    <property type="match status" value="1"/>
</dbReference>
<evidence type="ECO:0000313" key="4">
    <source>
        <dbReference type="EMBL" id="MCK0197183.1"/>
    </source>
</evidence>
<dbReference type="Gene3D" id="3.30.429.10">
    <property type="entry name" value="Macrophage Migration Inhibitory Factor"/>
    <property type="match status" value="1"/>
</dbReference>
<dbReference type="Proteomes" id="UP001203284">
    <property type="component" value="Unassembled WGS sequence"/>
</dbReference>
<comment type="caution">
    <text evidence="4">The sequence shown here is derived from an EMBL/GenBank/DDBJ whole genome shotgun (WGS) entry which is preliminary data.</text>
</comment>
<dbReference type="GO" id="GO:0016853">
    <property type="term" value="F:isomerase activity"/>
    <property type="evidence" value="ECO:0007669"/>
    <property type="project" value="UniProtKB-KW"/>
</dbReference>
<dbReference type="InterPro" id="IPR014347">
    <property type="entry name" value="Tautomerase/MIF_sf"/>
</dbReference>
<dbReference type="PANTHER" id="PTHR35530:SF1">
    <property type="entry name" value="2-HYDROXYMUCONATE TAUTOMERASE"/>
    <property type="match status" value="1"/>
</dbReference>
<comment type="similarity">
    <text evidence="1">Belongs to the 4-oxalocrotonate tautomerase family.</text>
</comment>
<dbReference type="NCBIfam" id="NF001966">
    <property type="entry name" value="PRK00745.1"/>
    <property type="match status" value="1"/>
</dbReference>
<dbReference type="Pfam" id="PF01361">
    <property type="entry name" value="Tautomerase"/>
    <property type="match status" value="1"/>
</dbReference>